<sequence length="273" mass="31035">MVWFIRVSALRAAPDDFNVSHVFFHIVNTIWITNNASFSFTVSPSYERWAPWIGSETCRSGTVLNTEFKKSENLSSVTEDHLIDELAKQKVMLPGDEGNMKSRQTYDKVFQSIWGAPGKSQCRSANHVPGTLQTFCSPGSTSQMSVFMILQEVWQHTSISPLFQPYEGRLMNVKAAGDVSLLWLHESVHCGKENAHPVTGSSEHYVLYDCFHEKNATKPKDVLHRIQLVPEPNRWLNSRAAKQFFAKMHKSKCFFNNTAPSTHVFLMRCYPSS</sequence>
<organism evidence="1 2">
    <name type="scientific">Labeo rohita</name>
    <name type="common">Indian major carp</name>
    <name type="synonym">Cyprinus rohita</name>
    <dbReference type="NCBI Taxonomy" id="84645"/>
    <lineage>
        <taxon>Eukaryota</taxon>
        <taxon>Metazoa</taxon>
        <taxon>Chordata</taxon>
        <taxon>Craniata</taxon>
        <taxon>Vertebrata</taxon>
        <taxon>Euteleostomi</taxon>
        <taxon>Actinopterygii</taxon>
        <taxon>Neopterygii</taxon>
        <taxon>Teleostei</taxon>
        <taxon>Ostariophysi</taxon>
        <taxon>Cypriniformes</taxon>
        <taxon>Cyprinidae</taxon>
        <taxon>Labeoninae</taxon>
        <taxon>Labeonini</taxon>
        <taxon>Labeo</taxon>
    </lineage>
</organism>
<gene>
    <name evidence="1" type="ORF">H4Q32_030652</name>
</gene>
<proteinExistence type="predicted"/>
<evidence type="ECO:0000313" key="1">
    <source>
        <dbReference type="EMBL" id="KAI2644070.1"/>
    </source>
</evidence>
<keyword evidence="2" id="KW-1185">Reference proteome</keyword>
<keyword evidence="1" id="KW-0413">Isomerase</keyword>
<reference evidence="1 2" key="1">
    <citation type="submission" date="2022-01" db="EMBL/GenBank/DDBJ databases">
        <title>A high-quality chromosome-level genome assembly of rohu carp, Labeo rohita.</title>
        <authorList>
            <person name="Arick M.A. II"/>
            <person name="Hsu C.-Y."/>
            <person name="Magbanua Z."/>
            <person name="Pechanova O."/>
            <person name="Grover C."/>
            <person name="Miller E."/>
            <person name="Thrash A."/>
            <person name="Ezzel L."/>
            <person name="Alam S."/>
            <person name="Benzie J."/>
            <person name="Hamilton M."/>
            <person name="Karsi A."/>
            <person name="Lawrence M.L."/>
            <person name="Peterson D.G."/>
        </authorList>
    </citation>
    <scope>NUCLEOTIDE SEQUENCE [LARGE SCALE GENOMIC DNA]</scope>
    <source>
        <strain evidence="2">BAU-BD-2019</strain>
        <tissue evidence="1">Blood</tissue>
    </source>
</reference>
<protein>
    <submittedName>
        <fullName evidence="1">Ribose-5-phosphate isomerase</fullName>
    </submittedName>
</protein>
<name>A0ABQ8L0X8_LABRO</name>
<dbReference type="PANTHER" id="PTHR17609:SF3">
    <property type="entry name" value="SAP DOMAIN-CONTAINING PROTEIN"/>
    <property type="match status" value="1"/>
</dbReference>
<accession>A0ABQ8L0X8</accession>
<evidence type="ECO:0000313" key="2">
    <source>
        <dbReference type="Proteomes" id="UP000830375"/>
    </source>
</evidence>
<comment type="caution">
    <text evidence="1">The sequence shown here is derived from an EMBL/GenBank/DDBJ whole genome shotgun (WGS) entry which is preliminary data.</text>
</comment>
<dbReference type="PANTHER" id="PTHR17609">
    <property type="entry name" value="HMG DOMAIN-CONTAINING PROTEIN 3"/>
    <property type="match status" value="1"/>
</dbReference>
<dbReference type="InterPro" id="IPR039598">
    <property type="entry name" value="HMGXB3"/>
</dbReference>
<dbReference type="EMBL" id="JACTAM010002639">
    <property type="protein sequence ID" value="KAI2644070.1"/>
    <property type="molecule type" value="Genomic_DNA"/>
</dbReference>
<dbReference type="Proteomes" id="UP000830375">
    <property type="component" value="Unassembled WGS sequence"/>
</dbReference>
<dbReference type="GO" id="GO:0016853">
    <property type="term" value="F:isomerase activity"/>
    <property type="evidence" value="ECO:0007669"/>
    <property type="project" value="UniProtKB-KW"/>
</dbReference>